<dbReference type="Gene3D" id="3.50.50.60">
    <property type="entry name" value="FAD/NAD(P)-binding domain"/>
    <property type="match status" value="1"/>
</dbReference>
<dbReference type="GO" id="GO:0005886">
    <property type="term" value="C:plasma membrane"/>
    <property type="evidence" value="ECO:0007669"/>
    <property type="project" value="TreeGrafter"/>
</dbReference>
<dbReference type="EMBL" id="WITC01000126">
    <property type="protein sequence ID" value="MQX18911.1"/>
    <property type="molecule type" value="Genomic_DNA"/>
</dbReference>
<evidence type="ECO:0000256" key="1">
    <source>
        <dbReference type="ARBA" id="ARBA00009410"/>
    </source>
</evidence>
<dbReference type="PANTHER" id="PTHR13847">
    <property type="entry name" value="SARCOSINE DEHYDROGENASE-RELATED"/>
    <property type="match status" value="1"/>
</dbReference>
<dbReference type="GO" id="GO:0008718">
    <property type="term" value="F:D-amino-acid dehydrogenase activity"/>
    <property type="evidence" value="ECO:0007669"/>
    <property type="project" value="TreeGrafter"/>
</dbReference>
<dbReference type="Proteomes" id="UP000439983">
    <property type="component" value="Unassembled WGS sequence"/>
</dbReference>
<keyword evidence="2" id="KW-0560">Oxidoreductase</keyword>
<evidence type="ECO:0000313" key="5">
    <source>
        <dbReference type="Proteomes" id="UP000439983"/>
    </source>
</evidence>
<evidence type="ECO:0000313" key="4">
    <source>
        <dbReference type="EMBL" id="MQX18911.1"/>
    </source>
</evidence>
<keyword evidence="5" id="KW-1185">Reference proteome</keyword>
<reference evidence="4 5" key="1">
    <citation type="journal article" date="2013" name="Genome Biol.">
        <title>Comparative genomics of the core and accessory genomes of 48 Sinorhizobium strains comprising five genospecies.</title>
        <authorList>
            <person name="Sugawara M."/>
            <person name="Epstein B."/>
            <person name="Badgley B.D."/>
            <person name="Unno T."/>
            <person name="Xu L."/>
            <person name="Reese J."/>
            <person name="Gyaneshwar P."/>
            <person name="Denny R."/>
            <person name="Mudge J."/>
            <person name="Bharti A.K."/>
            <person name="Farmer A.D."/>
            <person name="May G.D."/>
            <person name="Woodward J.E."/>
            <person name="Medigue C."/>
            <person name="Vallenet D."/>
            <person name="Lajus A."/>
            <person name="Rouy Z."/>
            <person name="Martinez-Vaz B."/>
            <person name="Tiffin P."/>
            <person name="Young N.D."/>
            <person name="Sadowsky M.J."/>
        </authorList>
    </citation>
    <scope>NUCLEOTIDE SEQUENCE [LARGE SCALE GENOMIC DNA]</scope>
    <source>
        <strain evidence="4 5">USDA4894</strain>
    </source>
</reference>
<comment type="caution">
    <text evidence="4">The sequence shown here is derived from an EMBL/GenBank/DDBJ whole genome shotgun (WGS) entry which is preliminary data.</text>
</comment>
<dbReference type="Pfam" id="PF01266">
    <property type="entry name" value="DAO"/>
    <property type="match status" value="1"/>
</dbReference>
<dbReference type="Gene3D" id="3.30.9.10">
    <property type="entry name" value="D-Amino Acid Oxidase, subunit A, domain 2"/>
    <property type="match status" value="1"/>
</dbReference>
<evidence type="ECO:0000259" key="3">
    <source>
        <dbReference type="Pfam" id="PF01266"/>
    </source>
</evidence>
<sequence length="434" mass="47761">MTTNPVATRSGERTYDVAIVGGGIMGAATAYYLAKAGVSVGLFEKGRVGGEQSSRNWGAVRQQQRDRAELPMMIESVRLWTGLEEELGTSLDWNHQGHIALVYDEQTGSRYEQWLPVAREFGLDTTMLTSKEVHDLLPHYRDPECTGALFTPSDGCAEPEKVTCAFARAAVLKGAEILELTSVSSIETQNGNACALWTEQGRIRANTILVTSGAWTSRLLKPLGVSHPSLWIRGNVVRTNVLPIELRKLLAWGKTSYRQRSDGRVNIAAASVAFHDLTVPDSFRYGAKFLPVAKDHWGSFRFSIGRHAVRSLMGEFSDFTTHRTLDPRPEWKVLKQAAALFAREYPEAGPITLERAWGGFIDYMPDELPVLGEVPGYAGLFMAAGFSGHGFGLGPVIGRVMADLVRGNPVGHDLTPFSPKRFSKGFRAKEREHA</sequence>
<dbReference type="AlphaFoldDB" id="A0A6N7LM14"/>
<gene>
    <name evidence="4" type="ORF">GHK62_30500</name>
</gene>
<name>A0A6N7LM14_SINTE</name>
<dbReference type="PANTHER" id="PTHR13847:SF280">
    <property type="entry name" value="D-AMINO ACID DEHYDROGENASE"/>
    <property type="match status" value="1"/>
</dbReference>
<dbReference type="SUPFAM" id="SSF51905">
    <property type="entry name" value="FAD/NAD(P)-binding domain"/>
    <property type="match status" value="1"/>
</dbReference>
<dbReference type="GO" id="GO:0005737">
    <property type="term" value="C:cytoplasm"/>
    <property type="evidence" value="ECO:0007669"/>
    <property type="project" value="TreeGrafter"/>
</dbReference>
<proteinExistence type="inferred from homology"/>
<dbReference type="InterPro" id="IPR006076">
    <property type="entry name" value="FAD-dep_OxRdtase"/>
</dbReference>
<dbReference type="InterPro" id="IPR036188">
    <property type="entry name" value="FAD/NAD-bd_sf"/>
</dbReference>
<feature type="domain" description="FAD dependent oxidoreductase" evidence="3">
    <location>
        <begin position="16"/>
        <end position="404"/>
    </location>
</feature>
<accession>A0A6N7LM14</accession>
<comment type="similarity">
    <text evidence="1">Belongs to the DadA oxidoreductase family.</text>
</comment>
<dbReference type="GO" id="GO:0055130">
    <property type="term" value="P:D-alanine catabolic process"/>
    <property type="evidence" value="ECO:0007669"/>
    <property type="project" value="TreeGrafter"/>
</dbReference>
<dbReference type="OrthoDB" id="9815989at2"/>
<evidence type="ECO:0000256" key="2">
    <source>
        <dbReference type="ARBA" id="ARBA00023002"/>
    </source>
</evidence>
<organism evidence="4 5">
    <name type="scientific">Sinorhizobium terangae</name>
    <dbReference type="NCBI Taxonomy" id="110322"/>
    <lineage>
        <taxon>Bacteria</taxon>
        <taxon>Pseudomonadati</taxon>
        <taxon>Pseudomonadota</taxon>
        <taxon>Alphaproteobacteria</taxon>
        <taxon>Hyphomicrobiales</taxon>
        <taxon>Rhizobiaceae</taxon>
        <taxon>Sinorhizobium/Ensifer group</taxon>
        <taxon>Sinorhizobium</taxon>
    </lineage>
</organism>
<protein>
    <submittedName>
        <fullName evidence="4">FAD-dependent oxidoreductase</fullName>
    </submittedName>
</protein>